<organism evidence="1 2">
    <name type="scientific">Wolfiporia cocos (strain MD-104)</name>
    <name type="common">Brown rot fungus</name>
    <dbReference type="NCBI Taxonomy" id="742152"/>
    <lineage>
        <taxon>Eukaryota</taxon>
        <taxon>Fungi</taxon>
        <taxon>Dikarya</taxon>
        <taxon>Basidiomycota</taxon>
        <taxon>Agaricomycotina</taxon>
        <taxon>Agaricomycetes</taxon>
        <taxon>Polyporales</taxon>
        <taxon>Phaeolaceae</taxon>
        <taxon>Wolfiporia</taxon>
    </lineage>
</organism>
<keyword evidence="2" id="KW-1185">Reference proteome</keyword>
<reference evidence="1 2" key="1">
    <citation type="journal article" date="2012" name="Science">
        <title>The Paleozoic origin of enzymatic lignin decomposition reconstructed from 31 fungal genomes.</title>
        <authorList>
            <person name="Floudas D."/>
            <person name="Binder M."/>
            <person name="Riley R."/>
            <person name="Barry K."/>
            <person name="Blanchette R.A."/>
            <person name="Henrissat B."/>
            <person name="Martinez A.T."/>
            <person name="Otillar R."/>
            <person name="Spatafora J.W."/>
            <person name="Yadav J.S."/>
            <person name="Aerts A."/>
            <person name="Benoit I."/>
            <person name="Boyd A."/>
            <person name="Carlson A."/>
            <person name="Copeland A."/>
            <person name="Coutinho P.M."/>
            <person name="de Vries R.P."/>
            <person name="Ferreira P."/>
            <person name="Findley K."/>
            <person name="Foster B."/>
            <person name="Gaskell J."/>
            <person name="Glotzer D."/>
            <person name="Gorecki P."/>
            <person name="Heitman J."/>
            <person name="Hesse C."/>
            <person name="Hori C."/>
            <person name="Igarashi K."/>
            <person name="Jurgens J.A."/>
            <person name="Kallen N."/>
            <person name="Kersten P."/>
            <person name="Kohler A."/>
            <person name="Kuees U."/>
            <person name="Kumar T.K.A."/>
            <person name="Kuo A."/>
            <person name="LaButti K."/>
            <person name="Larrondo L.F."/>
            <person name="Lindquist E."/>
            <person name="Ling A."/>
            <person name="Lombard V."/>
            <person name="Lucas S."/>
            <person name="Lundell T."/>
            <person name="Martin R."/>
            <person name="McLaughlin D.J."/>
            <person name="Morgenstern I."/>
            <person name="Morin E."/>
            <person name="Murat C."/>
            <person name="Nagy L.G."/>
            <person name="Nolan M."/>
            <person name="Ohm R.A."/>
            <person name="Patyshakuliyeva A."/>
            <person name="Rokas A."/>
            <person name="Ruiz-Duenas F.J."/>
            <person name="Sabat G."/>
            <person name="Salamov A."/>
            <person name="Samejima M."/>
            <person name="Schmutz J."/>
            <person name="Slot J.C."/>
            <person name="St John F."/>
            <person name="Stenlid J."/>
            <person name="Sun H."/>
            <person name="Sun S."/>
            <person name="Syed K."/>
            <person name="Tsang A."/>
            <person name="Wiebenga A."/>
            <person name="Young D."/>
            <person name="Pisabarro A."/>
            <person name="Eastwood D.C."/>
            <person name="Martin F."/>
            <person name="Cullen D."/>
            <person name="Grigoriev I.V."/>
            <person name="Hibbett D.S."/>
        </authorList>
    </citation>
    <scope>NUCLEOTIDE SEQUENCE [LARGE SCALE GENOMIC DNA]</scope>
    <source>
        <strain evidence="1 2">MD-104</strain>
    </source>
</reference>
<evidence type="ECO:0000313" key="2">
    <source>
        <dbReference type="Proteomes" id="UP000218811"/>
    </source>
</evidence>
<gene>
    <name evidence="1" type="ORF">WOLCODRAFT_140925</name>
</gene>
<accession>A0A2H3JIJ4</accession>
<protein>
    <submittedName>
        <fullName evidence="1">Uncharacterized protein</fullName>
    </submittedName>
</protein>
<dbReference type="EMBL" id="KB467931">
    <property type="protein sequence ID" value="PCH37558.1"/>
    <property type="molecule type" value="Genomic_DNA"/>
</dbReference>
<name>A0A2H3JIJ4_WOLCO</name>
<dbReference type="AlphaFoldDB" id="A0A2H3JIJ4"/>
<evidence type="ECO:0000313" key="1">
    <source>
        <dbReference type="EMBL" id="PCH37558.1"/>
    </source>
</evidence>
<proteinExistence type="predicted"/>
<sequence length="75" mass="8651">MEHKNRRYLLYSVRFKDIPQDCITFLGSIQPSPLYVRRPTPAHRSAGSLSCNLSHPRSFEELPMDANHSLCGNRH</sequence>
<dbReference type="Proteomes" id="UP000218811">
    <property type="component" value="Unassembled WGS sequence"/>
</dbReference>